<accession>A0ABS0R739</accession>
<name>A0ABS0R739_9ACTN</name>
<proteinExistence type="predicted"/>
<evidence type="ECO:0000313" key="2">
    <source>
        <dbReference type="Proteomes" id="UP000638849"/>
    </source>
</evidence>
<comment type="caution">
    <text evidence="1">The sequence shown here is derived from an EMBL/GenBank/DDBJ whole genome shotgun (WGS) entry which is preliminary data.</text>
</comment>
<sequence length="56" mass="6199">MPNAPGEFLPFGTIGVRGISVVGRAPLRDPTWAEQIFEDGFDEPDLYYVASLKMLN</sequence>
<dbReference type="Proteomes" id="UP000638849">
    <property type="component" value="Unassembled WGS sequence"/>
</dbReference>
<organism evidence="1 2">
    <name type="scientific">Streptomyces javensis</name>
    <dbReference type="NCBI Taxonomy" id="114698"/>
    <lineage>
        <taxon>Bacteria</taxon>
        <taxon>Bacillati</taxon>
        <taxon>Actinomycetota</taxon>
        <taxon>Actinomycetes</taxon>
        <taxon>Kitasatosporales</taxon>
        <taxon>Streptomycetaceae</taxon>
        <taxon>Streptomyces</taxon>
        <taxon>Streptomyces violaceusniger group</taxon>
    </lineage>
</organism>
<gene>
    <name evidence="1" type="ORF">JBF12_07880</name>
</gene>
<protein>
    <submittedName>
        <fullName evidence="1">Uncharacterized protein</fullName>
    </submittedName>
</protein>
<reference evidence="1 2" key="1">
    <citation type="submission" date="2020-12" db="EMBL/GenBank/DDBJ databases">
        <authorList>
            <person name="Kusuma A.B."/>
            <person name="Nouioui I."/>
            <person name="Goodfellow M."/>
        </authorList>
    </citation>
    <scope>NUCLEOTIDE SEQUENCE [LARGE SCALE GENOMIC DNA]</scope>
    <source>
        <strain evidence="1 2">DSM 41764</strain>
    </source>
</reference>
<keyword evidence="2" id="KW-1185">Reference proteome</keyword>
<dbReference type="EMBL" id="JAEEAQ010000047">
    <property type="protein sequence ID" value="MBI0312910.1"/>
    <property type="molecule type" value="Genomic_DNA"/>
</dbReference>
<evidence type="ECO:0000313" key="1">
    <source>
        <dbReference type="EMBL" id="MBI0312910.1"/>
    </source>
</evidence>